<feature type="compositionally biased region" description="Basic residues" evidence="1">
    <location>
        <begin position="12"/>
        <end position="24"/>
    </location>
</feature>
<gene>
    <name evidence="3" type="ORF">DPM12_06850</name>
</gene>
<evidence type="ECO:0000256" key="2">
    <source>
        <dbReference type="SAM" id="Phobius"/>
    </source>
</evidence>
<feature type="transmembrane region" description="Helical" evidence="2">
    <location>
        <begin position="155"/>
        <end position="174"/>
    </location>
</feature>
<evidence type="ECO:0008006" key="5">
    <source>
        <dbReference type="Google" id="ProtNLM"/>
    </source>
</evidence>
<evidence type="ECO:0000313" key="4">
    <source>
        <dbReference type="Proteomes" id="UP000250462"/>
    </source>
</evidence>
<evidence type="ECO:0000313" key="3">
    <source>
        <dbReference type="EMBL" id="RAW16350.1"/>
    </source>
</evidence>
<organism evidence="3 4">
    <name type="scientific">Phytoactinopolyspora halophila</name>
    <dbReference type="NCBI Taxonomy" id="1981511"/>
    <lineage>
        <taxon>Bacteria</taxon>
        <taxon>Bacillati</taxon>
        <taxon>Actinomycetota</taxon>
        <taxon>Actinomycetes</taxon>
        <taxon>Jiangellales</taxon>
        <taxon>Jiangellaceae</taxon>
        <taxon>Phytoactinopolyspora</taxon>
    </lineage>
</organism>
<dbReference type="EMBL" id="QMIG01000004">
    <property type="protein sequence ID" value="RAW16350.1"/>
    <property type="molecule type" value="Genomic_DNA"/>
</dbReference>
<proteinExistence type="predicted"/>
<feature type="region of interest" description="Disordered" evidence="1">
    <location>
        <begin position="1"/>
        <end position="26"/>
    </location>
</feature>
<dbReference type="Proteomes" id="UP000250462">
    <property type="component" value="Unassembled WGS sequence"/>
</dbReference>
<evidence type="ECO:0000256" key="1">
    <source>
        <dbReference type="SAM" id="MobiDB-lite"/>
    </source>
</evidence>
<feature type="transmembrane region" description="Helical" evidence="2">
    <location>
        <begin position="108"/>
        <end position="135"/>
    </location>
</feature>
<keyword evidence="4" id="KW-1185">Reference proteome</keyword>
<dbReference type="RefSeq" id="WP_112257562.1">
    <property type="nucleotide sequence ID" value="NZ_QMIG01000004.1"/>
</dbReference>
<dbReference type="AlphaFoldDB" id="A0A329QV92"/>
<comment type="caution">
    <text evidence="3">The sequence shown here is derived from an EMBL/GenBank/DDBJ whole genome shotgun (WGS) entry which is preliminary data.</text>
</comment>
<sequence>MSSEADTGVGTRAHRHGAAGRSRRPPLTPRRVAAEIVVLSLVFGALYGVAWYALAPEITGQVDDNGVAIPIEEARELFDRVAVFALLSAGIGLILGVVSGLRHRGRPVTALATLVLGGAGGSLLALGVGILLGPAESDDPPGTPVALPMELDTPSALFVWPLVALIVVTVMTVARDDRTPWSAGSGEDEGRDHAG</sequence>
<reference evidence="3 4" key="1">
    <citation type="submission" date="2018-06" db="EMBL/GenBank/DDBJ databases">
        <title>Phytoactinopolyspora halophila sp. nov., a novel halophilic actinomycete isolated from a saline soil in China.</title>
        <authorList>
            <person name="Tang S.-K."/>
        </authorList>
    </citation>
    <scope>NUCLEOTIDE SEQUENCE [LARGE SCALE GENOMIC DNA]</scope>
    <source>
        <strain evidence="3 4">YIM 96934</strain>
    </source>
</reference>
<feature type="transmembrane region" description="Helical" evidence="2">
    <location>
        <begin position="81"/>
        <end position="101"/>
    </location>
</feature>
<name>A0A329QV92_9ACTN</name>
<keyword evidence="2" id="KW-0812">Transmembrane</keyword>
<keyword evidence="2" id="KW-1133">Transmembrane helix</keyword>
<feature type="transmembrane region" description="Helical" evidence="2">
    <location>
        <begin position="32"/>
        <end position="54"/>
    </location>
</feature>
<accession>A0A329QV92</accession>
<protein>
    <recommendedName>
        <fullName evidence="5">DUF2567 domain-containing protein</fullName>
    </recommendedName>
</protein>
<keyword evidence="2" id="KW-0472">Membrane</keyword>